<accession>A0A923NF01</accession>
<gene>
    <name evidence="6" type="ORF">H7R52_01840</name>
</gene>
<evidence type="ECO:0000256" key="1">
    <source>
        <dbReference type="ARBA" id="ARBA00004141"/>
    </source>
</evidence>
<dbReference type="AlphaFoldDB" id="A0A923NF01"/>
<comment type="subcellular location">
    <subcellularLocation>
        <location evidence="1">Membrane</location>
        <topology evidence="1">Multi-pass membrane protein</topology>
    </subcellularLocation>
</comment>
<dbReference type="Proteomes" id="UP000650485">
    <property type="component" value="Unassembled WGS sequence"/>
</dbReference>
<dbReference type="PANTHER" id="PTHR43077:SF10">
    <property type="entry name" value="TRANSPORT PERMEASE PROTEIN"/>
    <property type="match status" value="1"/>
</dbReference>
<dbReference type="NCBIfam" id="TIGR03057">
    <property type="entry name" value="xxxLxxG_by_4"/>
    <property type="match status" value="5"/>
</dbReference>
<keyword evidence="4 5" id="KW-0472">Membrane</keyword>
<feature type="transmembrane region" description="Helical" evidence="5">
    <location>
        <begin position="76"/>
        <end position="97"/>
    </location>
</feature>
<feature type="transmembrane region" description="Helical" evidence="5">
    <location>
        <begin position="171"/>
        <end position="189"/>
    </location>
</feature>
<evidence type="ECO:0000256" key="5">
    <source>
        <dbReference type="SAM" id="Phobius"/>
    </source>
</evidence>
<evidence type="ECO:0000256" key="2">
    <source>
        <dbReference type="ARBA" id="ARBA00022692"/>
    </source>
</evidence>
<evidence type="ECO:0000256" key="4">
    <source>
        <dbReference type="ARBA" id="ARBA00023136"/>
    </source>
</evidence>
<keyword evidence="2 5" id="KW-0812">Transmembrane</keyword>
<dbReference type="GO" id="GO:0016020">
    <property type="term" value="C:membrane"/>
    <property type="evidence" value="ECO:0007669"/>
    <property type="project" value="UniProtKB-SubCell"/>
</dbReference>
<reference evidence="6" key="1">
    <citation type="submission" date="2020-08" db="EMBL/GenBank/DDBJ databases">
        <title>Complete genome sequence of Weissella confusa strain FS54 provides insights into metabolic potential.</title>
        <authorList>
            <person name="Fhoula I."/>
            <person name="Najjari A."/>
            <person name="Lekired A."/>
            <person name="Bessrour-Aouam N."/>
            <person name="Jaballah S."/>
            <person name="Klibi N."/>
            <person name="Ouzari H.-I."/>
        </authorList>
    </citation>
    <scope>NUCLEOTIDE SEQUENCE</scope>
    <source>
        <strain evidence="6">FS54</strain>
    </source>
</reference>
<dbReference type="PANTHER" id="PTHR43077">
    <property type="entry name" value="TRANSPORT PERMEASE YVFS-RELATED"/>
    <property type="match status" value="1"/>
</dbReference>
<evidence type="ECO:0000313" key="6">
    <source>
        <dbReference type="EMBL" id="MBC6498234.1"/>
    </source>
</evidence>
<name>A0A923NF01_WEICO</name>
<dbReference type="InterPro" id="IPR051328">
    <property type="entry name" value="T7SS_ABC-Transporter"/>
</dbReference>
<evidence type="ECO:0000256" key="3">
    <source>
        <dbReference type="ARBA" id="ARBA00022989"/>
    </source>
</evidence>
<feature type="transmembrane region" description="Helical" evidence="5">
    <location>
        <begin position="103"/>
        <end position="128"/>
    </location>
</feature>
<dbReference type="InterPro" id="IPR023908">
    <property type="entry name" value="xxxLxxG_rpt"/>
</dbReference>
<sequence length="864" mass="88328">MLISVIVAMAQIVLSGQIVPSEFLNATLATIARFLPTTYAAQGYDALINHTPYMSVWAATIALGRMTAEVSAIAGLRTLFILPVLQAVLMTGVIAIFKIDANLLATFLFTFIVATAFMLVTLLLDVLFGTLQAGVKQLQPIHLGSKTINHFVSPVASKQVDRQMTVADYKAVFGPALLAFALFIGALLIQMNERRPSNGAQQLAGGASQLSAGVNTLAGKVPTLLDALHTASSGAQQLATGDDKLNEGVKTAVTGTKTLNDEQQLAAKMPSLYTGLGQANVAVAQLASGASQVATGNEQLANKTPNLVAGVGQLSDGLNQLQANTPALQMGTNGQLATSGALQAIDKFSTQVNQIASQLDGAVAGADKLASSAEQLSAGALQVQTGLVTLSGGLDLVDDPQFQTFLNDSHNAEFKGKYMTALQQVGTVTDAETQAQQVGDALTPLVPLLPQLSALLPSLLQGQATNAADLQKLTAGLNQLNDGLGQISKGTKGLSLGDAGKVDFATNMANLKTDLTTVGAGAGAFMGLNQLASNTPALVAGAKAASDGVVALGDGAKSLTAGATKVASGNQQLAAGAQQLSTQLSAGLTTIKLPDGVSQLQGGSNRLATGASTLADGIDQASTGIDRLADGGNQLRDSVGALPAATQQLASGSSQVASAEIQKTYNKELLGSIKQLSDGTAKAAAGTKQLNDGMGQLASGSGEVNRNLHTLASGLGEIQTGANGQAKRALADGDTLMTVTLPKDFTANTLTALSAQPKTSNIKYEVSKHTNYIGGILADTVTEQLKSQVSVPAGVAFGLFQLLDATQAGGPSSLKVAVVNADQPVKHNGAKLAVGQKVVDKLRHNDSVAWEFMSGQNHAIVFIC</sequence>
<organism evidence="6 7">
    <name type="scientific">Weissella confusa</name>
    <name type="common">Lactobacillus confusus</name>
    <dbReference type="NCBI Taxonomy" id="1583"/>
    <lineage>
        <taxon>Bacteria</taxon>
        <taxon>Bacillati</taxon>
        <taxon>Bacillota</taxon>
        <taxon>Bacilli</taxon>
        <taxon>Lactobacillales</taxon>
        <taxon>Lactobacillaceae</taxon>
        <taxon>Weissella</taxon>
    </lineage>
</organism>
<comment type="caution">
    <text evidence="6">The sequence shown here is derived from an EMBL/GenBank/DDBJ whole genome shotgun (WGS) entry which is preliminary data.</text>
</comment>
<evidence type="ECO:0000313" key="7">
    <source>
        <dbReference type="Proteomes" id="UP000650485"/>
    </source>
</evidence>
<keyword evidence="3 5" id="KW-1133">Transmembrane helix</keyword>
<dbReference type="EMBL" id="JACSZT010000003">
    <property type="protein sequence ID" value="MBC6498234.1"/>
    <property type="molecule type" value="Genomic_DNA"/>
</dbReference>
<proteinExistence type="predicted"/>
<protein>
    <submittedName>
        <fullName evidence="6">Uncharacterized protein</fullName>
    </submittedName>
</protein>